<evidence type="ECO:0000313" key="2">
    <source>
        <dbReference type="Proteomes" id="UP000236291"/>
    </source>
</evidence>
<dbReference type="EMBL" id="ASHM01048386">
    <property type="protein sequence ID" value="PNX85294.1"/>
    <property type="molecule type" value="Genomic_DNA"/>
</dbReference>
<proteinExistence type="predicted"/>
<sequence>MKASTREALLEYDNLLGKIVKPKEDIHRETWGL</sequence>
<dbReference type="Proteomes" id="UP000236291">
    <property type="component" value="Unassembled WGS sequence"/>
</dbReference>
<feature type="non-terminal residue" evidence="1">
    <location>
        <position position="33"/>
    </location>
</feature>
<gene>
    <name evidence="1" type="ORF">L195_g041362</name>
</gene>
<accession>A0A2K3M3E6</accession>
<dbReference type="AlphaFoldDB" id="A0A2K3M3E6"/>
<reference evidence="1 2" key="2">
    <citation type="journal article" date="2017" name="Front. Plant Sci.">
        <title>Gene Classification and Mining of Molecular Markers Useful in Red Clover (Trifolium pratense) Breeding.</title>
        <authorList>
            <person name="Istvanek J."/>
            <person name="Dluhosova J."/>
            <person name="Dluhos P."/>
            <person name="Patkova L."/>
            <person name="Nedelnik J."/>
            <person name="Repkova J."/>
        </authorList>
    </citation>
    <scope>NUCLEOTIDE SEQUENCE [LARGE SCALE GENOMIC DNA]</scope>
    <source>
        <strain evidence="2">cv. Tatra</strain>
        <tissue evidence="1">Young leaves</tissue>
    </source>
</reference>
<reference evidence="1 2" key="1">
    <citation type="journal article" date="2014" name="Am. J. Bot.">
        <title>Genome assembly and annotation for red clover (Trifolium pratense; Fabaceae).</title>
        <authorList>
            <person name="Istvanek J."/>
            <person name="Jaros M."/>
            <person name="Krenek A."/>
            <person name="Repkova J."/>
        </authorList>
    </citation>
    <scope>NUCLEOTIDE SEQUENCE [LARGE SCALE GENOMIC DNA]</scope>
    <source>
        <strain evidence="2">cv. Tatra</strain>
        <tissue evidence="1">Young leaves</tissue>
    </source>
</reference>
<comment type="caution">
    <text evidence="1">The sequence shown here is derived from an EMBL/GenBank/DDBJ whole genome shotgun (WGS) entry which is preliminary data.</text>
</comment>
<evidence type="ECO:0000313" key="1">
    <source>
        <dbReference type="EMBL" id="PNX85294.1"/>
    </source>
</evidence>
<name>A0A2K3M3E6_TRIPR</name>
<protein>
    <submittedName>
        <fullName evidence="1">Uncharacterized protein</fullName>
    </submittedName>
</protein>
<organism evidence="1 2">
    <name type="scientific">Trifolium pratense</name>
    <name type="common">Red clover</name>
    <dbReference type="NCBI Taxonomy" id="57577"/>
    <lineage>
        <taxon>Eukaryota</taxon>
        <taxon>Viridiplantae</taxon>
        <taxon>Streptophyta</taxon>
        <taxon>Embryophyta</taxon>
        <taxon>Tracheophyta</taxon>
        <taxon>Spermatophyta</taxon>
        <taxon>Magnoliopsida</taxon>
        <taxon>eudicotyledons</taxon>
        <taxon>Gunneridae</taxon>
        <taxon>Pentapetalae</taxon>
        <taxon>rosids</taxon>
        <taxon>fabids</taxon>
        <taxon>Fabales</taxon>
        <taxon>Fabaceae</taxon>
        <taxon>Papilionoideae</taxon>
        <taxon>50 kb inversion clade</taxon>
        <taxon>NPAAA clade</taxon>
        <taxon>Hologalegina</taxon>
        <taxon>IRL clade</taxon>
        <taxon>Trifolieae</taxon>
        <taxon>Trifolium</taxon>
    </lineage>
</organism>